<reference evidence="4" key="1">
    <citation type="journal article" date="2021" name="PeerJ">
        <title>Extensive microbial diversity within the chicken gut microbiome revealed by metagenomics and culture.</title>
        <authorList>
            <person name="Gilroy R."/>
            <person name="Ravi A."/>
            <person name="Getino M."/>
            <person name="Pursley I."/>
            <person name="Horton D.L."/>
            <person name="Alikhan N.F."/>
            <person name="Baker D."/>
            <person name="Gharbi K."/>
            <person name="Hall N."/>
            <person name="Watson M."/>
            <person name="Adriaenssens E.M."/>
            <person name="Foster-Nyarko E."/>
            <person name="Jarju S."/>
            <person name="Secka A."/>
            <person name="Antonio M."/>
            <person name="Oren A."/>
            <person name="Chaudhuri R.R."/>
            <person name="La Ragione R."/>
            <person name="Hildebrand F."/>
            <person name="Pallen M.J."/>
        </authorList>
    </citation>
    <scope>NUCLEOTIDE SEQUENCE</scope>
    <source>
        <strain evidence="4">ChiHjej13B12-24818</strain>
    </source>
</reference>
<organism evidence="4 5">
    <name type="scientific">Candidatus Brachybacterium merdavium</name>
    <dbReference type="NCBI Taxonomy" id="2838513"/>
    <lineage>
        <taxon>Bacteria</taxon>
        <taxon>Bacillati</taxon>
        <taxon>Actinomycetota</taxon>
        <taxon>Actinomycetes</taxon>
        <taxon>Micrococcales</taxon>
        <taxon>Dermabacteraceae</taxon>
        <taxon>Brachybacterium</taxon>
    </lineage>
</organism>
<dbReference type="InterPro" id="IPR050154">
    <property type="entry name" value="UbiB_kinase"/>
</dbReference>
<feature type="transmembrane region" description="Helical" evidence="2">
    <location>
        <begin position="494"/>
        <end position="513"/>
    </location>
</feature>
<name>A0A9D2RPL6_9MICO</name>
<evidence type="ECO:0000256" key="2">
    <source>
        <dbReference type="SAM" id="Phobius"/>
    </source>
</evidence>
<comment type="similarity">
    <text evidence="1">Belongs to the protein kinase superfamily. ADCK protein kinase family.</text>
</comment>
<feature type="domain" description="Protein kinase" evidence="3">
    <location>
        <begin position="119"/>
        <end position="488"/>
    </location>
</feature>
<dbReference type="PROSITE" id="PS50011">
    <property type="entry name" value="PROTEIN_KINASE_DOM"/>
    <property type="match status" value="1"/>
</dbReference>
<reference evidence="4" key="2">
    <citation type="submission" date="2021-04" db="EMBL/GenBank/DDBJ databases">
        <authorList>
            <person name="Gilroy R."/>
        </authorList>
    </citation>
    <scope>NUCLEOTIDE SEQUENCE</scope>
    <source>
        <strain evidence="4">ChiHjej13B12-24818</strain>
    </source>
</reference>
<dbReference type="SUPFAM" id="SSF56112">
    <property type="entry name" value="Protein kinase-like (PK-like)"/>
    <property type="match status" value="1"/>
</dbReference>
<dbReference type="Pfam" id="PF03109">
    <property type="entry name" value="ABC1"/>
    <property type="match status" value="1"/>
</dbReference>
<protein>
    <submittedName>
        <fullName evidence="4">AarF/ABC1/UbiB kinase family protein</fullName>
    </submittedName>
</protein>
<evidence type="ECO:0000256" key="1">
    <source>
        <dbReference type="ARBA" id="ARBA00009670"/>
    </source>
</evidence>
<keyword evidence="4" id="KW-0808">Transferase</keyword>
<feature type="transmembrane region" description="Helical" evidence="2">
    <location>
        <begin position="525"/>
        <end position="546"/>
    </location>
</feature>
<comment type="caution">
    <text evidence="4">The sequence shown here is derived from an EMBL/GenBank/DDBJ whole genome shotgun (WGS) entry which is preliminary data.</text>
</comment>
<gene>
    <name evidence="4" type="ORF">H9786_13390</name>
</gene>
<dbReference type="InterPro" id="IPR011009">
    <property type="entry name" value="Kinase-like_dom_sf"/>
</dbReference>
<accession>A0A9D2RPL6</accession>
<dbReference type="EMBL" id="DWZH01000103">
    <property type="protein sequence ID" value="HJB11494.1"/>
    <property type="molecule type" value="Genomic_DNA"/>
</dbReference>
<sequence>MAPDPSRYRRIAEVLVRNGLSALAAQIGLRDHAPEVVRRRLADAGTADGPARLRRALEELGPTFVKLGQMLSTRRDLLPIEYTQELEHLRAATGAVPYSQVAEVIERELGRPPRQAYAWLEERPLASASIGQAHRGRLHDGTEVIVKVRKPGVREDVLADLELMRSLAALMSREWELARDVDVVSLVAAFDRTMRGELDYRNETAHATQMRSNLAGDPAVQVPGVIEELTTAEVLTEEYVEGMRIDDTAALDASGIDRPALAERATETLVRMVLVDGFFHADPHPGNMFVDDAGVITLIDFGMVGRLSESVREDLLHLLLALSRQDHETAVSALVQLAPPRTGGLDRRHLTRDVAALMESLSAQPLAEVPISTVLEHITALLRRHRLQLPADVSTLLRMLVLTESTAVILDPSFHLSGVLAQVVPVAMMQLLRPEAIARRLRAAGASALRVGSELPARANRLLDDYEARGVDVRLHPEDLDRIVHRLEGTADRLIVGMTMSALLVGISSVIAAQPGRVRVRDPLMLASGGATALLGTYLAAGAGPARRLGRLVRRGIAGR</sequence>
<dbReference type="Proteomes" id="UP000823823">
    <property type="component" value="Unassembled WGS sequence"/>
</dbReference>
<dbReference type="AlphaFoldDB" id="A0A9D2RPL6"/>
<evidence type="ECO:0000313" key="5">
    <source>
        <dbReference type="Proteomes" id="UP000823823"/>
    </source>
</evidence>
<proteinExistence type="inferred from homology"/>
<keyword evidence="2" id="KW-1133">Transmembrane helix</keyword>
<keyword evidence="2" id="KW-0472">Membrane</keyword>
<keyword evidence="2" id="KW-0812">Transmembrane</keyword>
<dbReference type="InterPro" id="IPR004147">
    <property type="entry name" value="ABC1_dom"/>
</dbReference>
<dbReference type="PANTHER" id="PTHR10566:SF113">
    <property type="entry name" value="PROTEIN ACTIVITY OF BC1 COMPLEX KINASE 7, CHLOROPLASTIC"/>
    <property type="match status" value="1"/>
</dbReference>
<evidence type="ECO:0000313" key="4">
    <source>
        <dbReference type="EMBL" id="HJB11494.1"/>
    </source>
</evidence>
<dbReference type="GO" id="GO:0005524">
    <property type="term" value="F:ATP binding"/>
    <property type="evidence" value="ECO:0007669"/>
    <property type="project" value="InterPro"/>
</dbReference>
<keyword evidence="4" id="KW-0418">Kinase</keyword>
<dbReference type="GO" id="GO:0004672">
    <property type="term" value="F:protein kinase activity"/>
    <property type="evidence" value="ECO:0007669"/>
    <property type="project" value="InterPro"/>
</dbReference>
<dbReference type="PANTHER" id="PTHR10566">
    <property type="entry name" value="CHAPERONE-ACTIVITY OF BC1 COMPLEX CABC1 -RELATED"/>
    <property type="match status" value="1"/>
</dbReference>
<dbReference type="InterPro" id="IPR000719">
    <property type="entry name" value="Prot_kinase_dom"/>
</dbReference>
<dbReference type="CDD" id="cd05121">
    <property type="entry name" value="ABC1_ADCK3-like"/>
    <property type="match status" value="1"/>
</dbReference>
<evidence type="ECO:0000259" key="3">
    <source>
        <dbReference type="PROSITE" id="PS50011"/>
    </source>
</evidence>